<evidence type="ECO:0000313" key="4">
    <source>
        <dbReference type="Proteomes" id="UP000742024"/>
    </source>
</evidence>
<dbReference type="OrthoDB" id="4221926at2759"/>
<dbReference type="EMBL" id="SRPS01000203">
    <property type="protein sequence ID" value="KAG5963014.1"/>
    <property type="molecule type" value="Genomic_DNA"/>
</dbReference>
<gene>
    <name evidence="3" type="ORF">E4U56_003057</name>
    <name evidence="2" type="ORF">E4U57_004267</name>
</gene>
<feature type="chain" id="PRO_5040271175" description="Alginate lyase 2 domain-containing protein" evidence="1">
    <location>
        <begin position="25"/>
        <end position="208"/>
    </location>
</feature>
<evidence type="ECO:0000313" key="5">
    <source>
        <dbReference type="Proteomes" id="UP000784919"/>
    </source>
</evidence>
<evidence type="ECO:0008006" key="6">
    <source>
        <dbReference type="Google" id="ProtNLM"/>
    </source>
</evidence>
<dbReference type="Proteomes" id="UP000742024">
    <property type="component" value="Unassembled WGS sequence"/>
</dbReference>
<sequence length="208" mass="23558">MRLTLVFLAGLSAALRFSVPPVEGTEWVESRPFPLFSHEQCTGGKIDGNHFYIPKSPNLDRSGPGCNNGHLRAQRRYHNDYSSGVHQFGGAFTINSVSDTRIAIRQIVDEGRHQPYFTLWAGKWGKLYGVDGYQFFARHIANVGKAVRLNTVHDVEKGRISLYIDGKEIYRDTKAPRGSFYDKIGAYVTDKSPGGMNITWDYVQFWHK</sequence>
<dbReference type="PANTHER" id="PTHR33681">
    <property type="entry name" value="BINDING PROTEIN, PUTATIVE, EXPRESSED-RELATED"/>
    <property type="match status" value="1"/>
</dbReference>
<feature type="signal peptide" evidence="1">
    <location>
        <begin position="1"/>
        <end position="24"/>
    </location>
</feature>
<accession>A0A9P7MNF5</accession>
<protein>
    <recommendedName>
        <fullName evidence="6">Alginate lyase 2 domain-containing protein</fullName>
    </recommendedName>
</protein>
<evidence type="ECO:0000256" key="1">
    <source>
        <dbReference type="SAM" id="SignalP"/>
    </source>
</evidence>
<dbReference type="AlphaFoldDB" id="A0A9P7MNF5"/>
<dbReference type="Proteomes" id="UP000784919">
    <property type="component" value="Unassembled WGS sequence"/>
</dbReference>
<comment type="caution">
    <text evidence="3">The sequence shown here is derived from an EMBL/GenBank/DDBJ whole genome shotgun (WGS) entry which is preliminary data.</text>
</comment>
<evidence type="ECO:0000313" key="2">
    <source>
        <dbReference type="EMBL" id="KAG5954601.1"/>
    </source>
</evidence>
<dbReference type="PANTHER" id="PTHR33681:SF4">
    <property type="entry name" value="OS12G0171100 PROTEIN"/>
    <property type="match status" value="1"/>
</dbReference>
<name>A0A9P7MNF5_9HYPO</name>
<dbReference type="EMBL" id="SRPR01000319">
    <property type="protein sequence ID" value="KAG5954601.1"/>
    <property type="molecule type" value="Genomic_DNA"/>
</dbReference>
<evidence type="ECO:0000313" key="3">
    <source>
        <dbReference type="EMBL" id="KAG5963014.1"/>
    </source>
</evidence>
<reference evidence="3 4" key="1">
    <citation type="journal article" date="2020" name="bioRxiv">
        <title>Whole genome comparisons of ergot fungi reveals the divergence and evolution of species within the genus Claviceps are the result of varying mechanisms driving genome evolution and host range expansion.</title>
        <authorList>
            <person name="Wyka S.A."/>
            <person name="Mondo S.J."/>
            <person name="Liu M."/>
            <person name="Dettman J."/>
            <person name="Nalam V."/>
            <person name="Broders K.D."/>
        </authorList>
    </citation>
    <scope>NUCLEOTIDE SEQUENCE</scope>
    <source>
        <strain evidence="3">CCC 1102</strain>
        <strain evidence="2 4">LM583</strain>
    </source>
</reference>
<keyword evidence="4" id="KW-1185">Reference proteome</keyword>
<keyword evidence="1" id="KW-0732">Signal</keyword>
<proteinExistence type="predicted"/>
<organism evidence="3 5">
    <name type="scientific">Claviceps arundinis</name>
    <dbReference type="NCBI Taxonomy" id="1623583"/>
    <lineage>
        <taxon>Eukaryota</taxon>
        <taxon>Fungi</taxon>
        <taxon>Dikarya</taxon>
        <taxon>Ascomycota</taxon>
        <taxon>Pezizomycotina</taxon>
        <taxon>Sordariomycetes</taxon>
        <taxon>Hypocreomycetidae</taxon>
        <taxon>Hypocreales</taxon>
        <taxon>Clavicipitaceae</taxon>
        <taxon>Claviceps</taxon>
    </lineage>
</organism>